<accession>A0A7W6AAL2</accession>
<protein>
    <submittedName>
        <fullName evidence="1">Uncharacterized protein</fullName>
    </submittedName>
</protein>
<name>A0A7W6AAL2_9SPHN</name>
<evidence type="ECO:0000313" key="1">
    <source>
        <dbReference type="EMBL" id="MBB3880277.1"/>
    </source>
</evidence>
<reference evidence="1 2" key="1">
    <citation type="submission" date="2020-08" db="EMBL/GenBank/DDBJ databases">
        <title>Genomic Encyclopedia of Type Strains, Phase IV (KMG-IV): sequencing the most valuable type-strain genomes for metagenomic binning, comparative biology and taxonomic classification.</title>
        <authorList>
            <person name="Goeker M."/>
        </authorList>
    </citation>
    <scope>NUCLEOTIDE SEQUENCE [LARGE SCALE GENOMIC DNA]</scope>
    <source>
        <strain evidence="1 2">DSM 19512</strain>
    </source>
</reference>
<dbReference type="RefSeq" id="WP_183952339.1">
    <property type="nucleotide sequence ID" value="NZ_JACIDH010000013.1"/>
</dbReference>
<dbReference type="Proteomes" id="UP000538670">
    <property type="component" value="Unassembled WGS sequence"/>
</dbReference>
<sequence length="143" mass="15924">MYFTDDDAIEHVASGLIDHTLPKSEWTHAGHFAAALWLCRHRPDLAKADAIRALITRYNEATHIANTDTSGYHHTITLASMRGAAFCLAGHAETVPLHIVHAALMTSRLGSPDWLLAHWSREILFSVAARRNWAEPDLHPLAF</sequence>
<keyword evidence="2" id="KW-1185">Reference proteome</keyword>
<evidence type="ECO:0000313" key="2">
    <source>
        <dbReference type="Proteomes" id="UP000538670"/>
    </source>
</evidence>
<comment type="caution">
    <text evidence="1">The sequence shown here is derived from an EMBL/GenBank/DDBJ whole genome shotgun (WGS) entry which is preliminary data.</text>
</comment>
<gene>
    <name evidence="1" type="ORF">GGR48_002720</name>
</gene>
<dbReference type="AlphaFoldDB" id="A0A7W6AAL2"/>
<organism evidence="1 2">
    <name type="scientific">Sphingomonas pseudosanguinis</name>
    <dbReference type="NCBI Taxonomy" id="413712"/>
    <lineage>
        <taxon>Bacteria</taxon>
        <taxon>Pseudomonadati</taxon>
        <taxon>Pseudomonadota</taxon>
        <taxon>Alphaproteobacteria</taxon>
        <taxon>Sphingomonadales</taxon>
        <taxon>Sphingomonadaceae</taxon>
        <taxon>Sphingomonas</taxon>
    </lineage>
</organism>
<dbReference type="EMBL" id="JACIDH010000013">
    <property type="protein sequence ID" value="MBB3880277.1"/>
    <property type="molecule type" value="Genomic_DNA"/>
</dbReference>
<proteinExistence type="predicted"/>